<protein>
    <submittedName>
        <fullName evidence="1">Uncharacterized protein</fullName>
    </submittedName>
</protein>
<evidence type="ECO:0000313" key="2">
    <source>
        <dbReference type="Proteomes" id="UP000711047"/>
    </source>
</evidence>
<comment type="caution">
    <text evidence="1">The sequence shown here is derived from an EMBL/GenBank/DDBJ whole genome shotgun (WGS) entry which is preliminary data.</text>
</comment>
<gene>
    <name evidence="1" type="ORF">HQN87_20765</name>
</gene>
<evidence type="ECO:0000313" key="1">
    <source>
        <dbReference type="EMBL" id="NQX47760.1"/>
    </source>
</evidence>
<reference evidence="1 2" key="1">
    <citation type="submission" date="2020-05" db="EMBL/GenBank/DDBJ databases">
        <title>Paenibacillus glebae, sp. nov., Paenibacillus humi sp. nov., Paenibacillus pedi sp. nov., Paenibacillus terrestris sp. nov. and Paenibacillus terricola sp. nov., isolated from a forest top soil sample.</title>
        <authorList>
            <person name="Qi S."/>
            <person name="Carlier A."/>
            <person name="Cnockaert M."/>
            <person name="Vandamme P."/>
        </authorList>
    </citation>
    <scope>NUCLEOTIDE SEQUENCE [LARGE SCALE GENOMIC DNA]</scope>
    <source>
        <strain evidence="1 2">LMG 29502</strain>
    </source>
</reference>
<keyword evidence="2" id="KW-1185">Reference proteome</keyword>
<proteinExistence type="predicted"/>
<dbReference type="EMBL" id="JABMKX010000011">
    <property type="protein sequence ID" value="NQX47760.1"/>
    <property type="molecule type" value="Genomic_DNA"/>
</dbReference>
<name>A0ABX2DSY9_9BACL</name>
<sequence>MNTNSYHTVSLEAYHNTKGVTWPELGIVGILNHGFESLAGHLMPNGQVQSVGGVPFLFPRTDTAAMDLVSCEEQVIQVECQQHYDRLFFLGFCCWGEFEDLIELRYSDGVVERKKFGFFDWHRFYKSDSVEPAWVMPYFCYKDEKVEWETVIYVREVQLDRTRLLHSIQFPDNPYMLIVCATLNILDKNFNISNI</sequence>
<dbReference type="RefSeq" id="WP_173137225.1">
    <property type="nucleotide sequence ID" value="NZ_JABMKX010000011.1"/>
</dbReference>
<dbReference type="Proteomes" id="UP000711047">
    <property type="component" value="Unassembled WGS sequence"/>
</dbReference>
<accession>A0ABX2DSY9</accession>
<organism evidence="1 2">
    <name type="scientific">Paenibacillus tritici</name>
    <dbReference type="NCBI Taxonomy" id="1873425"/>
    <lineage>
        <taxon>Bacteria</taxon>
        <taxon>Bacillati</taxon>
        <taxon>Bacillota</taxon>
        <taxon>Bacilli</taxon>
        <taxon>Bacillales</taxon>
        <taxon>Paenibacillaceae</taxon>
        <taxon>Paenibacillus</taxon>
    </lineage>
</organism>